<reference evidence="4" key="1">
    <citation type="journal article" date="2018" name="Nature">
        <title>The evolutionary history of vertebrate RNA viruses.</title>
        <authorList>
            <person name="Shi M."/>
            <person name="Lin X.D."/>
            <person name="Chen X."/>
            <person name="Tian J.H."/>
            <person name="Chen L.J."/>
            <person name="Li K."/>
            <person name="Wang W."/>
            <person name="Eden J.S."/>
            <person name="Shen J.J."/>
            <person name="Liu L."/>
            <person name="Holmes E.C."/>
            <person name="Zhang Y.Z."/>
        </authorList>
    </citation>
    <scope>NUCLEOTIDE SEQUENCE</scope>
    <source>
        <strain evidence="4">DSYS11527</strain>
    </source>
</reference>
<accession>A0A2P1GNB8</accession>
<feature type="compositionally biased region" description="Basic residues" evidence="3">
    <location>
        <begin position="40"/>
        <end position="49"/>
    </location>
</feature>
<sequence length="578" mass="62055">MSEGKPNRRMRRAIAAAQRKGETFDPTKLKTAPRPAVPQKKNKKRKQRKDMRSVTGGGDPWALPTGRVPVGVRKRGDGRHLFSFVAGQVSGTADEWSTPIAMNVNPRTLAKFADVPKLKVIAAMHQKYRVKKFTVEATPVVSSAAVAGSMLFISEGGSPNTPVPPDSVNICKERSGVVVPIGKAAKYTWVPPTRDYFCRPDGDISETTPGIVFVNLYLPTTNVFDGQTFTRPLWVISVEAEYEFDVFEDPLKSSEDAVISQPIDGQLKLEQDAEGTPVLTGEAVSRLAGFVQPYNATGPVKVSRGFKNGILLITGLLAKTATVIPGPLGLLIRAGCVVAKLILAKIPSSGLLSAEEDTIALRIYGSVDDALEERPISAPGLLPVDIPVTGSITTLTAGQNPITTEVGETGDIATPHVQRATGPNCYVMITSYDAIQSPHWTATTGMKGRIKIDNLGSYTLATAGDTATFSSKFRVVIANLDGSLLYEGPLTAAPRNGEYDGKRVFAWIVTSASASGVKQVAVFHYDHLANTFRRAITGSTSFPFTDSWSGYSGVSTTMWKPALVEDDQTDTQPKRGDS</sequence>
<evidence type="ECO:0000256" key="3">
    <source>
        <dbReference type="SAM" id="MobiDB-lite"/>
    </source>
</evidence>
<evidence type="ECO:0000256" key="2">
    <source>
        <dbReference type="ARBA" id="ARBA00022844"/>
    </source>
</evidence>
<dbReference type="GO" id="GO:0044423">
    <property type="term" value="C:virion component"/>
    <property type="evidence" value="ECO:0007669"/>
    <property type="project" value="UniProtKB-KW"/>
</dbReference>
<keyword evidence="2" id="KW-0946">Virion</keyword>
<protein>
    <submittedName>
        <fullName evidence="4">Capsid protein</fullName>
    </submittedName>
</protein>
<evidence type="ECO:0000256" key="1">
    <source>
        <dbReference type="ARBA" id="ARBA00004328"/>
    </source>
</evidence>
<organism evidence="4">
    <name type="scientific">Beihai fish astrovirus 1</name>
    <dbReference type="NCBI Taxonomy" id="2116127"/>
    <lineage>
        <taxon>Viruses</taxon>
        <taxon>Riboviria</taxon>
        <taxon>Orthornavirae</taxon>
        <taxon>Pisuviricota</taxon>
        <taxon>Stelpaviricetes</taxon>
        <taxon>Stellavirales</taxon>
        <taxon>Astroviridae</taxon>
    </lineage>
</organism>
<evidence type="ECO:0000313" key="4">
    <source>
        <dbReference type="EMBL" id="AVM87487.1"/>
    </source>
</evidence>
<dbReference type="Gene3D" id="2.60.120.20">
    <property type="match status" value="1"/>
</dbReference>
<dbReference type="InterPro" id="IPR029053">
    <property type="entry name" value="Viral_coat"/>
</dbReference>
<name>A0A2P1GNB8_9VIRU</name>
<proteinExistence type="predicted"/>
<comment type="subcellular location">
    <subcellularLocation>
        <location evidence="1">Virion</location>
    </subcellularLocation>
</comment>
<dbReference type="EMBL" id="MG599881">
    <property type="protein sequence ID" value="AVM87487.1"/>
    <property type="molecule type" value="Genomic_RNA"/>
</dbReference>
<feature type="compositionally biased region" description="Basic and acidic residues" evidence="3">
    <location>
        <begin position="19"/>
        <end position="28"/>
    </location>
</feature>
<feature type="region of interest" description="Disordered" evidence="3">
    <location>
        <begin position="1"/>
        <end position="67"/>
    </location>
</feature>